<organism evidence="1 2">
    <name type="scientific">Phreatobacter cathodiphilus</name>
    <dbReference type="NCBI Taxonomy" id="1868589"/>
    <lineage>
        <taxon>Bacteria</taxon>
        <taxon>Pseudomonadati</taxon>
        <taxon>Pseudomonadota</taxon>
        <taxon>Alphaproteobacteria</taxon>
        <taxon>Hyphomicrobiales</taxon>
        <taxon>Phreatobacteraceae</taxon>
        <taxon>Phreatobacter</taxon>
    </lineage>
</organism>
<accession>A0A2S0N7C8</accession>
<reference evidence="1 2" key="1">
    <citation type="submission" date="2018-03" db="EMBL/GenBank/DDBJ databases">
        <title>Genome sequencing of Phreatobacter sp.</title>
        <authorList>
            <person name="Kim S.-J."/>
            <person name="Heo J."/>
            <person name="Kwon S.-W."/>
        </authorList>
    </citation>
    <scope>NUCLEOTIDE SEQUENCE [LARGE SCALE GENOMIC DNA]</scope>
    <source>
        <strain evidence="1 2">S-12</strain>
    </source>
</reference>
<dbReference type="EMBL" id="CP027668">
    <property type="protein sequence ID" value="AVO44048.1"/>
    <property type="molecule type" value="Genomic_DNA"/>
</dbReference>
<protein>
    <submittedName>
        <fullName evidence="1">Uncharacterized protein</fullName>
    </submittedName>
</protein>
<evidence type="ECO:0000313" key="1">
    <source>
        <dbReference type="EMBL" id="AVO44048.1"/>
    </source>
</evidence>
<name>A0A2S0N7C8_9HYPH</name>
<dbReference type="KEGG" id="phr:C6569_02635"/>
<keyword evidence="2" id="KW-1185">Reference proteome</keyword>
<gene>
    <name evidence="1" type="ORF">C6569_02635</name>
</gene>
<sequence>MTQPRHRDREIVSEAITEADIDEVLQEFGGDTRQAVRALLEDIAVLALDRARAISTGFVRGQRFHGAIDTLKLP</sequence>
<dbReference type="AlphaFoldDB" id="A0A2S0N7C8"/>
<proteinExistence type="predicted"/>
<dbReference type="Proteomes" id="UP000237889">
    <property type="component" value="Chromosome"/>
</dbReference>
<dbReference type="OrthoDB" id="8162650at2"/>
<dbReference type="RefSeq" id="WP_106747378.1">
    <property type="nucleotide sequence ID" value="NZ_CP027668.1"/>
</dbReference>
<evidence type="ECO:0000313" key="2">
    <source>
        <dbReference type="Proteomes" id="UP000237889"/>
    </source>
</evidence>